<keyword evidence="3" id="KW-1185">Reference proteome</keyword>
<dbReference type="Proteomes" id="UP000024635">
    <property type="component" value="Unassembled WGS sequence"/>
</dbReference>
<accession>A0A016TUE6</accession>
<dbReference type="EMBL" id="JARK01001413">
    <property type="protein sequence ID" value="EYC06257.1"/>
    <property type="molecule type" value="Genomic_DNA"/>
</dbReference>
<comment type="caution">
    <text evidence="2">The sequence shown here is derived from an EMBL/GenBank/DDBJ whole genome shotgun (WGS) entry which is preliminary data.</text>
</comment>
<evidence type="ECO:0000256" key="1">
    <source>
        <dbReference type="SAM" id="Phobius"/>
    </source>
</evidence>
<dbReference type="NCBIfam" id="NF012209">
    <property type="entry name" value="LEPR-8K"/>
    <property type="match status" value="1"/>
</dbReference>
<keyword evidence="1" id="KW-0812">Transmembrane</keyword>
<proteinExistence type="predicted"/>
<dbReference type="InterPro" id="IPR053786">
    <property type="entry name" value="LEPRxLL_CS"/>
</dbReference>
<gene>
    <name evidence="2" type="primary">Acey_s0077.g1106</name>
    <name evidence="2" type="ORF">Y032_0077g1106</name>
</gene>
<evidence type="ECO:0000313" key="2">
    <source>
        <dbReference type="EMBL" id="EYC06257.1"/>
    </source>
</evidence>
<reference evidence="3" key="1">
    <citation type="journal article" date="2015" name="Nat. Genet.">
        <title>The genome and transcriptome of the zoonotic hookworm Ancylostoma ceylanicum identify infection-specific gene families.</title>
        <authorList>
            <person name="Schwarz E.M."/>
            <person name="Hu Y."/>
            <person name="Antoshechkin I."/>
            <person name="Miller M.M."/>
            <person name="Sternberg P.W."/>
            <person name="Aroian R.V."/>
        </authorList>
    </citation>
    <scope>NUCLEOTIDE SEQUENCE</scope>
    <source>
        <strain evidence="3">HY135</strain>
    </source>
</reference>
<sequence>MAYFMGQVNISINVLAGLSQLSFHPRPPRILLSADGNVTIVKPSSPLEMFFFVFRLLLVFALLGAVLAGDPCSECTPRRPNGCCRGPSGTCCWTRKKRDVESQEDVEPIDFKPLEE</sequence>
<name>A0A016TUE6_9BILA</name>
<evidence type="ECO:0000313" key="3">
    <source>
        <dbReference type="Proteomes" id="UP000024635"/>
    </source>
</evidence>
<protein>
    <submittedName>
        <fullName evidence="2">Uncharacterized protein</fullName>
    </submittedName>
</protein>
<keyword evidence="1" id="KW-1133">Transmembrane helix</keyword>
<feature type="transmembrane region" description="Helical" evidence="1">
    <location>
        <begin position="49"/>
        <end position="69"/>
    </location>
</feature>
<organism evidence="2 3">
    <name type="scientific">Ancylostoma ceylanicum</name>
    <dbReference type="NCBI Taxonomy" id="53326"/>
    <lineage>
        <taxon>Eukaryota</taxon>
        <taxon>Metazoa</taxon>
        <taxon>Ecdysozoa</taxon>
        <taxon>Nematoda</taxon>
        <taxon>Chromadorea</taxon>
        <taxon>Rhabditida</taxon>
        <taxon>Rhabditina</taxon>
        <taxon>Rhabditomorpha</taxon>
        <taxon>Strongyloidea</taxon>
        <taxon>Ancylostomatidae</taxon>
        <taxon>Ancylostomatinae</taxon>
        <taxon>Ancylostoma</taxon>
    </lineage>
</organism>
<dbReference type="AlphaFoldDB" id="A0A016TUE6"/>
<keyword evidence="1" id="KW-0472">Membrane</keyword>